<evidence type="ECO:0000313" key="2">
    <source>
        <dbReference type="Proteomes" id="UP001500456"/>
    </source>
</evidence>
<dbReference type="Proteomes" id="UP001500456">
    <property type="component" value="Unassembled WGS sequence"/>
</dbReference>
<reference evidence="2" key="1">
    <citation type="journal article" date="2019" name="Int. J. Syst. Evol. Microbiol.">
        <title>The Global Catalogue of Microorganisms (GCM) 10K type strain sequencing project: providing services to taxonomists for standard genome sequencing and annotation.</title>
        <authorList>
            <consortium name="The Broad Institute Genomics Platform"/>
            <consortium name="The Broad Institute Genome Sequencing Center for Infectious Disease"/>
            <person name="Wu L."/>
            <person name="Ma J."/>
        </authorList>
    </citation>
    <scope>NUCLEOTIDE SEQUENCE [LARGE SCALE GENOMIC DNA]</scope>
    <source>
        <strain evidence="2">JCM 16924</strain>
    </source>
</reference>
<dbReference type="InterPro" id="IPR016039">
    <property type="entry name" value="Thiolase-like"/>
</dbReference>
<dbReference type="SUPFAM" id="SSF53901">
    <property type="entry name" value="Thiolase-like"/>
    <property type="match status" value="1"/>
</dbReference>
<dbReference type="EMBL" id="BAAAZX010000030">
    <property type="protein sequence ID" value="GAA4020505.1"/>
    <property type="molecule type" value="Genomic_DNA"/>
</dbReference>
<dbReference type="Gene3D" id="3.40.47.10">
    <property type="match status" value="1"/>
</dbReference>
<comment type="caution">
    <text evidence="1">The sequence shown here is derived from an EMBL/GenBank/DDBJ whole genome shotgun (WGS) entry which is preliminary data.</text>
</comment>
<name>A0ABP7T3C2_9ACTN</name>
<accession>A0ABP7T3C2</accession>
<evidence type="ECO:0000313" key="1">
    <source>
        <dbReference type="EMBL" id="GAA4020505.1"/>
    </source>
</evidence>
<protein>
    <submittedName>
        <fullName evidence="1">Uncharacterized protein</fullName>
    </submittedName>
</protein>
<gene>
    <name evidence="1" type="ORF">GCM10022232_76410</name>
</gene>
<proteinExistence type="predicted"/>
<organism evidence="1 2">
    <name type="scientific">Streptomyces plumbiresistens</name>
    <dbReference type="NCBI Taxonomy" id="511811"/>
    <lineage>
        <taxon>Bacteria</taxon>
        <taxon>Bacillati</taxon>
        <taxon>Actinomycetota</taxon>
        <taxon>Actinomycetes</taxon>
        <taxon>Kitasatosporales</taxon>
        <taxon>Streptomycetaceae</taxon>
        <taxon>Streptomyces</taxon>
    </lineage>
</organism>
<sequence length="45" mass="4807">MARMAALLAGLPETVPGATVNRLCAFGLEVVTTNPARRRPHRPPP</sequence>
<keyword evidence="2" id="KW-1185">Reference proteome</keyword>